<name>A0A7S1MN43_ALECA</name>
<dbReference type="EMBL" id="HBGE01040767">
    <property type="protein sequence ID" value="CAD9136098.1"/>
    <property type="molecule type" value="Transcribed_RNA"/>
</dbReference>
<evidence type="ECO:0000313" key="2">
    <source>
        <dbReference type="EMBL" id="CAD9136098.1"/>
    </source>
</evidence>
<organism evidence="2">
    <name type="scientific">Alexandrium catenella</name>
    <name type="common">Red tide dinoflagellate</name>
    <name type="synonym">Gonyaulax catenella</name>
    <dbReference type="NCBI Taxonomy" id="2925"/>
    <lineage>
        <taxon>Eukaryota</taxon>
        <taxon>Sar</taxon>
        <taxon>Alveolata</taxon>
        <taxon>Dinophyceae</taxon>
        <taxon>Gonyaulacales</taxon>
        <taxon>Pyrocystaceae</taxon>
        <taxon>Alexandrium</taxon>
    </lineage>
</organism>
<accession>A0A7S1MN43</accession>
<evidence type="ECO:0008006" key="3">
    <source>
        <dbReference type="Google" id="ProtNLM"/>
    </source>
</evidence>
<feature type="signal peptide" evidence="1">
    <location>
        <begin position="1"/>
        <end position="18"/>
    </location>
</feature>
<keyword evidence="1" id="KW-0732">Signal</keyword>
<dbReference type="SUPFAM" id="SSF50370">
    <property type="entry name" value="Ricin B-like lectins"/>
    <property type="match status" value="1"/>
</dbReference>
<feature type="chain" id="PRO_5030591272" description="Ricin B lectin domain-containing protein" evidence="1">
    <location>
        <begin position="19"/>
        <end position="345"/>
    </location>
</feature>
<dbReference type="Gene3D" id="2.80.10.50">
    <property type="match status" value="1"/>
</dbReference>
<dbReference type="AlphaFoldDB" id="A0A7S1MN43"/>
<reference evidence="2" key="1">
    <citation type="submission" date="2021-01" db="EMBL/GenBank/DDBJ databases">
        <authorList>
            <person name="Corre E."/>
            <person name="Pelletier E."/>
            <person name="Niang G."/>
            <person name="Scheremetjew M."/>
            <person name="Finn R."/>
            <person name="Kale V."/>
            <person name="Holt S."/>
            <person name="Cochrane G."/>
            <person name="Meng A."/>
            <person name="Brown T."/>
            <person name="Cohen L."/>
        </authorList>
    </citation>
    <scope>NUCLEOTIDE SEQUENCE</scope>
    <source>
        <strain evidence="2">OF101</strain>
    </source>
</reference>
<evidence type="ECO:0000256" key="1">
    <source>
        <dbReference type="SAM" id="SignalP"/>
    </source>
</evidence>
<sequence>MWAVMVLPLVGLLHIAQAIPQPVHTPHPQRLERYLAEDDECSAEAPDTCTFSALQLRGRKGSHVVIEGCVLTNDPKYPATNTITPFVTSNNQLRLGVCVREQEAWIYSLASKTFKHPGAGDLCLTAANEHNVTVAKCKVDDQSQQFNFPCDADTKRCNGSISSVKYGSCMVIDRQHLTTSDGLHTFESDSLTLGDCSITKYSMRDMFDTPKRRQMLNALAELRHDSTPLLLELRTFSSPNGEPWRSLWERRIKLSPQGLYHMATASYYDDSLGDVHRHSLVVSSGTFKAESTQVALMSRRGHADSMDIGTSSYGGWKIVKNETALADRFLGLRLSGEILKTVTEV</sequence>
<protein>
    <recommendedName>
        <fullName evidence="3">Ricin B lectin domain-containing protein</fullName>
    </recommendedName>
</protein>
<proteinExistence type="predicted"/>
<dbReference type="InterPro" id="IPR035992">
    <property type="entry name" value="Ricin_B-like_lectins"/>
</dbReference>
<gene>
    <name evidence="2" type="ORF">ACAT0790_LOCUS24587</name>
</gene>